<evidence type="ECO:0000313" key="3">
    <source>
        <dbReference type="EMBL" id="EFC46298.1"/>
    </source>
</evidence>
<feature type="compositionally biased region" description="Low complexity" evidence="1">
    <location>
        <begin position="446"/>
        <end position="455"/>
    </location>
</feature>
<proteinExistence type="predicted"/>
<dbReference type="InterPro" id="IPR044926">
    <property type="entry name" value="RGS_subdomain_2"/>
</dbReference>
<evidence type="ECO:0000313" key="4">
    <source>
        <dbReference type="Proteomes" id="UP000006671"/>
    </source>
</evidence>
<accession>D2VAF2</accession>
<dbReference type="InterPro" id="IPR036305">
    <property type="entry name" value="RGS_sf"/>
</dbReference>
<dbReference type="VEuPathDB" id="AmoebaDB:NAEGRDRAFT_57624"/>
<dbReference type="PANTHER" id="PTHR10845:SF192">
    <property type="entry name" value="DOUBLE HIT, ISOFORM B"/>
    <property type="match status" value="1"/>
</dbReference>
<dbReference type="CDD" id="cd07440">
    <property type="entry name" value="RGS"/>
    <property type="match status" value="1"/>
</dbReference>
<dbReference type="STRING" id="5762.D2VAF2"/>
<dbReference type="SUPFAM" id="SSF48097">
    <property type="entry name" value="Regulator of G-protein signaling, RGS"/>
    <property type="match status" value="1"/>
</dbReference>
<name>D2VAF2_NAEGR</name>
<dbReference type="OrthoDB" id="196547at2759"/>
<dbReference type="PANTHER" id="PTHR10845">
    <property type="entry name" value="REGULATOR OF G PROTEIN SIGNALING"/>
    <property type="match status" value="1"/>
</dbReference>
<dbReference type="InterPro" id="IPR016137">
    <property type="entry name" value="RGS"/>
</dbReference>
<feature type="region of interest" description="Disordered" evidence="1">
    <location>
        <begin position="500"/>
        <end position="546"/>
    </location>
</feature>
<dbReference type="Proteomes" id="UP000006671">
    <property type="component" value="Unassembled WGS sequence"/>
</dbReference>
<feature type="compositionally biased region" description="Polar residues" evidence="1">
    <location>
        <begin position="383"/>
        <end position="396"/>
    </location>
</feature>
<dbReference type="SMART" id="SM00315">
    <property type="entry name" value="RGS"/>
    <property type="match status" value="1"/>
</dbReference>
<evidence type="ECO:0000256" key="1">
    <source>
        <dbReference type="SAM" id="MobiDB-lite"/>
    </source>
</evidence>
<feature type="compositionally biased region" description="Low complexity" evidence="1">
    <location>
        <begin position="40"/>
        <end position="79"/>
    </location>
</feature>
<dbReference type="AlphaFoldDB" id="D2VAF2"/>
<dbReference type="PRINTS" id="PR01301">
    <property type="entry name" value="RGSPROTEIN"/>
</dbReference>
<dbReference type="Gene3D" id="1.10.167.10">
    <property type="entry name" value="Regulator of G-protein Signalling 4, domain 2"/>
    <property type="match status" value="1"/>
</dbReference>
<feature type="region of interest" description="Disordered" evidence="1">
    <location>
        <begin position="435"/>
        <end position="477"/>
    </location>
</feature>
<feature type="region of interest" description="Disordered" evidence="1">
    <location>
        <begin position="383"/>
        <end position="423"/>
    </location>
</feature>
<feature type="region of interest" description="Disordered" evidence="1">
    <location>
        <begin position="1"/>
        <end position="142"/>
    </location>
</feature>
<reference evidence="3 4" key="1">
    <citation type="journal article" date="2010" name="Cell">
        <title>The genome of Naegleria gruberi illuminates early eukaryotic versatility.</title>
        <authorList>
            <person name="Fritz-Laylin L.K."/>
            <person name="Prochnik S.E."/>
            <person name="Ginger M.L."/>
            <person name="Dacks J.B."/>
            <person name="Carpenter M.L."/>
            <person name="Field M.C."/>
            <person name="Kuo A."/>
            <person name="Paredez A."/>
            <person name="Chapman J."/>
            <person name="Pham J."/>
            <person name="Shu S."/>
            <person name="Neupane R."/>
            <person name="Cipriano M."/>
            <person name="Mancuso J."/>
            <person name="Tu H."/>
            <person name="Salamov A."/>
            <person name="Lindquist E."/>
            <person name="Shapiro H."/>
            <person name="Lucas S."/>
            <person name="Grigoriev I.V."/>
            <person name="Cande W.Z."/>
            <person name="Fulton C."/>
            <person name="Rokhsar D.S."/>
            <person name="Dawson S.C."/>
        </authorList>
    </citation>
    <scope>NUCLEOTIDE SEQUENCE [LARGE SCALE GENOMIC DNA]</scope>
    <source>
        <strain evidence="3 4">NEG-M</strain>
    </source>
</reference>
<sequence length="1035" mass="116816">MGAHDSQQQQQNHGNSSSTTPREQLLGIPLSGKRATTNLSGYSNQSSSSSPNTTTSVSSSNVFSTSSSILSNSNSAVSSPPHHSMHFTNPITYPSSSSSATTTGGGGGRNRSNSSSSTHHQYLGATSPSTMSTSPHNAISPNTLQSHIQNMQQTAKNEQLHAKQIQLAKMYKFQFEEIYDNHETRALFKQFLIKNQNGENIYFDKTLDSEYKPLKSNRNRYYMAKRIVETFIKEGSPYEVNLSEKVKHALLREFAKASEENCPLDLFDSVQYQVLSSMRMDAYPRFVQSDEFLSFIGSKLLNAKNMHHKLRFLKAINAVRKVSPLELSSSKANLRKSLNVKQKKTEEDQLKEALIMDQIELEDNAHENLILHIPDADPTLTPRSYYTYTSAPANGQTAPSLNSPNNTNNHAHTHQTSEISEPSTIKRSMSNLMGHFFKSGDKQSSNEKNSNNRKSTAATPVQPYVHTTRNRHSRSGSALGLSLGELTTSSNSIGVKLHDSLPKAIPPINNFIVTPGSDDEHDDEEDYSNNTADHQDNEDDDDIPLSEHERVKRFDTILSKSNMFGQNHNHHHHHQDEMVEVIDPWQDVESYISGDSSDDDEDELDQMDIGGNLAAIAGTHVNSSPLTHNTIVPILEGLSTHIEDLQLSTREVEAIKSEYMHYVDNKSVLDLATILKQVDEKDKKTKSGWSMVNLQPKKRRLGRRSKSISSLDLIAQHSVKAYSARFDSIATDDITYMLRRSCRLPYNAFSVLQILADESTDESIVNPLLTSPAEYIEFIVKETEHAYASLITLEGARWPWPLKQRHYVTTGTVISDIINDEKDNPGRKRYVIIKRSVVNNPKLEITLSKKDNPNRVFGLKLEAYFIESFNTNECTLTMFNEWKFTNANKWSFPTKLFRKTLRTFSTDFHQNLIDRLSSSAGHQPISYHEFISHTNTAHDVSPRNDHTLLHTLFRNQALSPYKKKEEIKGKVQSVFNTLSLMRLFEYDLHETCRIIEERYHNSSATTPSDDNNQHLVNPSIHIVSEESSQKQTKVL</sequence>
<dbReference type="Pfam" id="PF00615">
    <property type="entry name" value="RGS"/>
    <property type="match status" value="1"/>
</dbReference>
<feature type="compositionally biased region" description="Polar residues" evidence="1">
    <location>
        <begin position="124"/>
        <end position="142"/>
    </location>
</feature>
<dbReference type="GeneID" id="8859415"/>
<protein>
    <submittedName>
        <fullName evidence="3">RGS domain-containing protein</fullName>
    </submittedName>
</protein>
<organism evidence="4">
    <name type="scientific">Naegleria gruberi</name>
    <name type="common">Amoeba</name>
    <dbReference type="NCBI Taxonomy" id="5762"/>
    <lineage>
        <taxon>Eukaryota</taxon>
        <taxon>Discoba</taxon>
        <taxon>Heterolobosea</taxon>
        <taxon>Tetramitia</taxon>
        <taxon>Eutetramitia</taxon>
        <taxon>Vahlkampfiidae</taxon>
        <taxon>Naegleria</taxon>
    </lineage>
</organism>
<feature type="domain" description="RGS" evidence="2">
    <location>
        <begin position="174"/>
        <end position="296"/>
    </location>
</feature>
<keyword evidence="4" id="KW-1185">Reference proteome</keyword>
<feature type="compositionally biased region" description="Low complexity" evidence="1">
    <location>
        <begin position="397"/>
        <end position="410"/>
    </location>
</feature>
<gene>
    <name evidence="3" type="ORF">NAEGRDRAFT_57624</name>
</gene>
<dbReference type="EMBL" id="GG738859">
    <property type="protein sequence ID" value="EFC46298.1"/>
    <property type="molecule type" value="Genomic_DNA"/>
</dbReference>
<dbReference type="RefSeq" id="XP_002679042.1">
    <property type="nucleotide sequence ID" value="XM_002678996.1"/>
</dbReference>
<evidence type="ECO:0000259" key="2">
    <source>
        <dbReference type="PROSITE" id="PS50132"/>
    </source>
</evidence>
<feature type="compositionally biased region" description="Acidic residues" evidence="1">
    <location>
        <begin position="517"/>
        <end position="527"/>
    </location>
</feature>
<dbReference type="KEGG" id="ngr:NAEGRDRAFT_57624"/>
<dbReference type="InParanoid" id="D2VAF2"/>
<dbReference type="OMA" id="LTMFNEW"/>
<dbReference type="PROSITE" id="PS50132">
    <property type="entry name" value="RGS"/>
    <property type="match status" value="1"/>
</dbReference>
<feature type="compositionally biased region" description="Polar residues" evidence="1">
    <location>
        <begin position="12"/>
        <end position="22"/>
    </location>
</feature>